<evidence type="ECO:0000256" key="5">
    <source>
        <dbReference type="SAM" id="MobiDB-lite"/>
    </source>
</evidence>
<organism evidence="7 8">
    <name type="scientific">Pseudonocardia parietis</name>
    <dbReference type="NCBI Taxonomy" id="570936"/>
    <lineage>
        <taxon>Bacteria</taxon>
        <taxon>Bacillati</taxon>
        <taxon>Actinomycetota</taxon>
        <taxon>Actinomycetes</taxon>
        <taxon>Pseudonocardiales</taxon>
        <taxon>Pseudonocardiaceae</taxon>
        <taxon>Pseudonocardia</taxon>
    </lineage>
</organism>
<keyword evidence="2" id="KW-0285">Flavoprotein</keyword>
<evidence type="ECO:0000256" key="2">
    <source>
        <dbReference type="ARBA" id="ARBA00022630"/>
    </source>
</evidence>
<feature type="region of interest" description="Disordered" evidence="5">
    <location>
        <begin position="94"/>
        <end position="115"/>
    </location>
</feature>
<dbReference type="PANTHER" id="PTHR43557">
    <property type="entry name" value="APOPTOSIS-INDUCING FACTOR 1"/>
    <property type="match status" value="1"/>
</dbReference>
<gene>
    <name evidence="7" type="ORF">JOF36_003302</name>
</gene>
<dbReference type="PRINTS" id="PR00411">
    <property type="entry name" value="PNDRDTASEI"/>
</dbReference>
<dbReference type="InterPro" id="IPR023753">
    <property type="entry name" value="FAD/NAD-binding_dom"/>
</dbReference>
<dbReference type="Proteomes" id="UP001519295">
    <property type="component" value="Unassembled WGS sequence"/>
</dbReference>
<evidence type="ECO:0000256" key="3">
    <source>
        <dbReference type="ARBA" id="ARBA00022827"/>
    </source>
</evidence>
<dbReference type="InterPro" id="IPR036188">
    <property type="entry name" value="FAD/NAD-bd_sf"/>
</dbReference>
<dbReference type="InterPro" id="IPR050446">
    <property type="entry name" value="FAD-oxidoreductase/Apoptosis"/>
</dbReference>
<evidence type="ECO:0000313" key="7">
    <source>
        <dbReference type="EMBL" id="MBP2367606.1"/>
    </source>
</evidence>
<evidence type="ECO:0000256" key="4">
    <source>
        <dbReference type="ARBA" id="ARBA00023002"/>
    </source>
</evidence>
<dbReference type="EMBL" id="JAGINU010000001">
    <property type="protein sequence ID" value="MBP2367606.1"/>
    <property type="molecule type" value="Genomic_DNA"/>
</dbReference>
<dbReference type="PRINTS" id="PR00368">
    <property type="entry name" value="FADPNR"/>
</dbReference>
<comment type="cofactor">
    <cofactor evidence="1">
        <name>FAD</name>
        <dbReference type="ChEBI" id="CHEBI:57692"/>
    </cofactor>
</comment>
<protein>
    <submittedName>
        <fullName evidence="7">NADPH-dependent 2,4-dienoyl-CoA reductase/sulfur reductase-like enzyme</fullName>
    </submittedName>
</protein>
<keyword evidence="8" id="KW-1185">Reference proteome</keyword>
<evidence type="ECO:0000313" key="8">
    <source>
        <dbReference type="Proteomes" id="UP001519295"/>
    </source>
</evidence>
<dbReference type="SUPFAM" id="SSF51905">
    <property type="entry name" value="FAD/NAD(P)-binding domain"/>
    <property type="match status" value="1"/>
</dbReference>
<keyword evidence="3" id="KW-0274">FAD</keyword>
<feature type="compositionally biased region" description="Basic residues" evidence="5">
    <location>
        <begin position="98"/>
        <end position="115"/>
    </location>
</feature>
<sequence length="115" mass="12039">MTTLDTGARRAHLDDGTTVGYDCCVLATGSAPVRLPVPGAEGALYLRTLADARVLCDRVGQARSVVVVGSGFIGCEAAVSMALRGCDVTVCSNDRGRRPGPQRRRRSPPGRRALG</sequence>
<feature type="domain" description="FAD/NAD(P)-binding" evidence="6">
    <location>
        <begin position="2"/>
        <end position="91"/>
    </location>
</feature>
<accession>A0ABS4VUK7</accession>
<dbReference type="PANTHER" id="PTHR43557:SF2">
    <property type="entry name" value="RIESKE DOMAIN-CONTAINING PROTEIN-RELATED"/>
    <property type="match status" value="1"/>
</dbReference>
<proteinExistence type="predicted"/>
<name>A0ABS4VUK7_9PSEU</name>
<evidence type="ECO:0000259" key="6">
    <source>
        <dbReference type="Pfam" id="PF07992"/>
    </source>
</evidence>
<reference evidence="7 8" key="1">
    <citation type="submission" date="2021-03" db="EMBL/GenBank/DDBJ databases">
        <title>Sequencing the genomes of 1000 actinobacteria strains.</title>
        <authorList>
            <person name="Klenk H.-P."/>
        </authorList>
    </citation>
    <scope>NUCLEOTIDE SEQUENCE [LARGE SCALE GENOMIC DNA]</scope>
    <source>
        <strain evidence="7 8">DSM 45256</strain>
    </source>
</reference>
<dbReference type="Gene3D" id="3.50.50.60">
    <property type="entry name" value="FAD/NAD(P)-binding domain"/>
    <property type="match status" value="2"/>
</dbReference>
<comment type="caution">
    <text evidence="7">The sequence shown here is derived from an EMBL/GenBank/DDBJ whole genome shotgun (WGS) entry which is preliminary data.</text>
</comment>
<keyword evidence="4" id="KW-0560">Oxidoreductase</keyword>
<dbReference type="Pfam" id="PF07992">
    <property type="entry name" value="Pyr_redox_2"/>
    <property type="match status" value="1"/>
</dbReference>
<evidence type="ECO:0000256" key="1">
    <source>
        <dbReference type="ARBA" id="ARBA00001974"/>
    </source>
</evidence>